<evidence type="ECO:0000313" key="2">
    <source>
        <dbReference type="Proteomes" id="UP000034290"/>
    </source>
</evidence>
<protein>
    <recommendedName>
        <fullName evidence="3">Dockerin domain-containing protein</fullName>
    </recommendedName>
</protein>
<reference evidence="1 2" key="1">
    <citation type="journal article" date="2015" name="Nature">
        <title>rRNA introns, odd ribosomes, and small enigmatic genomes across a large radiation of phyla.</title>
        <authorList>
            <person name="Brown C.T."/>
            <person name="Hug L.A."/>
            <person name="Thomas B.C."/>
            <person name="Sharon I."/>
            <person name="Castelle C.J."/>
            <person name="Singh A."/>
            <person name="Wilkins M.J."/>
            <person name="Williams K.H."/>
            <person name="Banfield J.F."/>
        </authorList>
    </citation>
    <scope>NUCLEOTIDE SEQUENCE [LARGE SCALE GENOMIC DNA]</scope>
</reference>
<dbReference type="GO" id="GO:0000272">
    <property type="term" value="P:polysaccharide catabolic process"/>
    <property type="evidence" value="ECO:0007669"/>
    <property type="project" value="InterPro"/>
</dbReference>
<dbReference type="Gene3D" id="1.10.1330.10">
    <property type="entry name" value="Dockerin domain"/>
    <property type="match status" value="1"/>
</dbReference>
<dbReference type="PROSITE" id="PS00018">
    <property type="entry name" value="EF_HAND_1"/>
    <property type="match status" value="1"/>
</dbReference>
<accession>A0A0G1Y1D5</accession>
<dbReference type="InterPro" id="IPR036439">
    <property type="entry name" value="Dockerin_dom_sf"/>
</dbReference>
<name>A0A0G1Y1D5_9BACT</name>
<dbReference type="AlphaFoldDB" id="A0A0G1Y1D5"/>
<dbReference type="InterPro" id="IPR018247">
    <property type="entry name" value="EF_Hand_1_Ca_BS"/>
</dbReference>
<comment type="caution">
    <text evidence="1">The sequence shown here is derived from an EMBL/GenBank/DDBJ whole genome shotgun (WGS) entry which is preliminary data.</text>
</comment>
<evidence type="ECO:0008006" key="3">
    <source>
        <dbReference type="Google" id="ProtNLM"/>
    </source>
</evidence>
<dbReference type="SUPFAM" id="SSF63446">
    <property type="entry name" value="Type I dockerin domain"/>
    <property type="match status" value="1"/>
</dbReference>
<dbReference type="Proteomes" id="UP000034290">
    <property type="component" value="Unassembled WGS sequence"/>
</dbReference>
<dbReference type="EMBL" id="LCRM01000006">
    <property type="protein sequence ID" value="KKW37041.1"/>
    <property type="molecule type" value="Genomic_DNA"/>
</dbReference>
<sequence length="228" mass="25352">MRFHNFFKTHRYKILVGTPIVFLLIMNSAEVLESENRYTIVTDGSPFVLVDKTVHLTLIVNSNAPVNALGGTITFPKDVAVVEKVTREPSTISLWSEEPIFSNTDGELKFSGGIPNGREALKNAPILTLDLRMLKPGKVVLRMKNGMLLANNGKGTNIFSGQDQLITLWIREPDAPSPDINNDGTLSIADVNMLYLKTFRSNDPRYDLNRDGKVNWGDVKFLALMTSS</sequence>
<evidence type="ECO:0000313" key="1">
    <source>
        <dbReference type="EMBL" id="KKW37041.1"/>
    </source>
</evidence>
<gene>
    <name evidence="1" type="ORF">UY81_C0006G0015</name>
</gene>
<proteinExistence type="predicted"/>
<organism evidence="1 2">
    <name type="scientific">Candidatus Giovannonibacteria bacterium GW2011_GWA2_53_7</name>
    <dbReference type="NCBI Taxonomy" id="1618650"/>
    <lineage>
        <taxon>Bacteria</taxon>
        <taxon>Candidatus Giovannoniibacteriota</taxon>
    </lineage>
</organism>